<proteinExistence type="predicted"/>
<comment type="caution">
    <text evidence="1">The sequence shown here is derived from an EMBL/GenBank/DDBJ whole genome shotgun (WGS) entry which is preliminary data.</text>
</comment>
<sequence>MRTNDLSIISVVVVVAELRLLKRPVSSVLGAPDTEEETVNFHVNEPPRRIMRDSEGGLRRLISPQTWLGNVRSLNHASIRLRDNGRNRATIVSQPYGYLRRAAFPTAWPICVWGTWPVDQVYDQSENPLANVIQTSYSRPGESRTDYVPT</sequence>
<protein>
    <submittedName>
        <fullName evidence="1">Uncharacterized protein</fullName>
    </submittedName>
</protein>
<evidence type="ECO:0000313" key="1">
    <source>
        <dbReference type="EMBL" id="EGU80537.1"/>
    </source>
</evidence>
<reference evidence="1" key="1">
    <citation type="journal article" date="2012" name="Mol. Plant Microbe Interact.">
        <title>A highly conserved effector in Fusarium oxysporum is required for full virulence on Arabidopsis.</title>
        <authorList>
            <person name="Thatcher L.F."/>
            <person name="Gardiner D.M."/>
            <person name="Kazan K."/>
            <person name="Manners J."/>
        </authorList>
    </citation>
    <scope>NUCLEOTIDE SEQUENCE [LARGE SCALE GENOMIC DNA]</scope>
    <source>
        <strain evidence="1">Fo5176</strain>
    </source>
</reference>
<organism evidence="1">
    <name type="scientific">Fusarium oxysporum (strain Fo5176)</name>
    <name type="common">Fusarium vascular wilt</name>
    <dbReference type="NCBI Taxonomy" id="660025"/>
    <lineage>
        <taxon>Eukaryota</taxon>
        <taxon>Fungi</taxon>
        <taxon>Dikarya</taxon>
        <taxon>Ascomycota</taxon>
        <taxon>Pezizomycotina</taxon>
        <taxon>Sordariomycetes</taxon>
        <taxon>Hypocreomycetidae</taxon>
        <taxon>Hypocreales</taxon>
        <taxon>Nectriaceae</taxon>
        <taxon>Fusarium</taxon>
        <taxon>Fusarium oxysporum species complex</taxon>
    </lineage>
</organism>
<dbReference type="EMBL" id="AFQF01002522">
    <property type="protein sequence ID" value="EGU80537.1"/>
    <property type="molecule type" value="Genomic_DNA"/>
</dbReference>
<name>F9FRG7_FUSOF</name>
<accession>F9FRG7</accession>
<dbReference type="AlphaFoldDB" id="F9FRG7"/>
<gene>
    <name evidence="1" type="ORF">FOXB_08997</name>
</gene>